<keyword evidence="3" id="KW-1185">Reference proteome</keyword>
<protein>
    <submittedName>
        <fullName evidence="2">PAS domain S-box-containing protein</fullName>
    </submittedName>
</protein>
<dbReference type="Pfam" id="PF00989">
    <property type="entry name" value="PAS"/>
    <property type="match status" value="1"/>
</dbReference>
<evidence type="ECO:0000313" key="3">
    <source>
        <dbReference type="Proteomes" id="UP000231701"/>
    </source>
</evidence>
<evidence type="ECO:0000313" key="2">
    <source>
        <dbReference type="EMBL" id="ATX78764.1"/>
    </source>
</evidence>
<feature type="domain" description="PAS" evidence="1">
    <location>
        <begin position="4"/>
        <end position="49"/>
    </location>
</feature>
<dbReference type="NCBIfam" id="TIGR00229">
    <property type="entry name" value="sensory_box"/>
    <property type="match status" value="1"/>
</dbReference>
<dbReference type="Gene3D" id="3.30.450.20">
    <property type="entry name" value="PAS domain"/>
    <property type="match status" value="1"/>
</dbReference>
<dbReference type="KEGG" id="maes:Ga0123461_0312"/>
<dbReference type="SMART" id="SM00091">
    <property type="entry name" value="PAS"/>
    <property type="match status" value="1"/>
</dbReference>
<sequence length="124" mass="14005">MSKCEVTIESLKREKDTPVVLIDHKGFVIYVNRAFEALFGWSSEEMIGEIITMIIPQGMRDAHHLGFSRFVTTGEARIMNQTLKLAAVNRAGEQFDAEHYIVAEKVDGHWQIGATIRPLSKDSE</sequence>
<reference evidence="2 3" key="1">
    <citation type="submission" date="2016-12" db="EMBL/GenBank/DDBJ databases">
        <title>Isolation and genomic insights into novel planktonic Zetaproteobacteria from stratified waters of the Chesapeake Bay.</title>
        <authorList>
            <person name="McAllister S.M."/>
            <person name="Kato S."/>
            <person name="Chan C.S."/>
            <person name="Chiu B.K."/>
            <person name="Field E.K."/>
        </authorList>
    </citation>
    <scope>NUCLEOTIDE SEQUENCE [LARGE SCALE GENOMIC DNA]</scope>
    <source>
        <strain evidence="2 3">CP-5</strain>
    </source>
</reference>
<evidence type="ECO:0000259" key="1">
    <source>
        <dbReference type="PROSITE" id="PS50112"/>
    </source>
</evidence>
<dbReference type="RefSeq" id="WP_100276735.1">
    <property type="nucleotide sequence ID" value="NZ_CP018799.1"/>
</dbReference>
<dbReference type="InterPro" id="IPR000014">
    <property type="entry name" value="PAS"/>
</dbReference>
<proteinExistence type="predicted"/>
<dbReference type="SUPFAM" id="SSF55785">
    <property type="entry name" value="PYP-like sensor domain (PAS domain)"/>
    <property type="match status" value="1"/>
</dbReference>
<gene>
    <name evidence="2" type="ORF">Ga0123461_0312</name>
</gene>
<dbReference type="OrthoDB" id="513289at2"/>
<dbReference type="CDD" id="cd00130">
    <property type="entry name" value="PAS"/>
    <property type="match status" value="1"/>
</dbReference>
<dbReference type="AlphaFoldDB" id="A0A2K8L1F6"/>
<accession>A0A2K8L1F6</accession>
<dbReference type="InterPro" id="IPR035965">
    <property type="entry name" value="PAS-like_dom_sf"/>
</dbReference>
<dbReference type="PROSITE" id="PS50112">
    <property type="entry name" value="PAS"/>
    <property type="match status" value="1"/>
</dbReference>
<dbReference type="Proteomes" id="UP000231701">
    <property type="component" value="Chromosome"/>
</dbReference>
<dbReference type="EMBL" id="CP018799">
    <property type="protein sequence ID" value="ATX78764.1"/>
    <property type="molecule type" value="Genomic_DNA"/>
</dbReference>
<organism evidence="2 3">
    <name type="scientific">Mariprofundus aestuarium</name>
    <dbReference type="NCBI Taxonomy" id="1921086"/>
    <lineage>
        <taxon>Bacteria</taxon>
        <taxon>Pseudomonadati</taxon>
        <taxon>Pseudomonadota</taxon>
        <taxon>Candidatius Mariprofundia</taxon>
        <taxon>Mariprofundales</taxon>
        <taxon>Mariprofundaceae</taxon>
        <taxon>Mariprofundus</taxon>
    </lineage>
</organism>
<dbReference type="InterPro" id="IPR013767">
    <property type="entry name" value="PAS_fold"/>
</dbReference>
<name>A0A2K8L1F6_MARES</name>
<dbReference type="GO" id="GO:0006355">
    <property type="term" value="P:regulation of DNA-templated transcription"/>
    <property type="evidence" value="ECO:0007669"/>
    <property type="project" value="InterPro"/>
</dbReference>